<dbReference type="InterPro" id="IPR000195">
    <property type="entry name" value="Rab-GAP-TBC_dom"/>
</dbReference>
<name>A0A0G4MAX6_VERLO</name>
<feature type="domain" description="Rab-GAP TBC" evidence="1">
    <location>
        <begin position="120"/>
        <end position="221"/>
    </location>
</feature>
<protein>
    <recommendedName>
        <fullName evidence="1">Rab-GAP TBC domain-containing protein</fullName>
    </recommendedName>
</protein>
<dbReference type="Proteomes" id="UP000044602">
    <property type="component" value="Unassembled WGS sequence"/>
</dbReference>
<dbReference type="PROSITE" id="PS50086">
    <property type="entry name" value="TBC_RABGAP"/>
    <property type="match status" value="1"/>
</dbReference>
<dbReference type="Gene3D" id="1.10.10.750">
    <property type="entry name" value="Ypt/Rab-GAP domain of gyp1p, domain 1"/>
    <property type="match status" value="1"/>
</dbReference>
<sequence length="221" mass="25027">AGDKKDVREQRITIHLAGTRQACERFCDGLKKGLKAAVGHVGKLKNVVGQCYSEYLLRPDDKKGANPPDAGLGMFFRYPGDPKKLRDRAKMRLWAEYLRDNGRNVTLIRQPTFHKLIRVGLPNRLRGEMWELTSGSIYLRLENPDLFANTLAKYAGQDSLAIDEIEKDLNRSLPEYPGFQDPEGIGRLRRVLTAYSWVNPDVGYCQAMNIVVAALLIYMSE</sequence>
<proteinExistence type="predicted"/>
<dbReference type="Gene3D" id="1.10.8.270">
    <property type="entry name" value="putative rabgap domain of human tbc1 domain family member 14 like domains"/>
    <property type="match status" value="1"/>
</dbReference>
<feature type="non-terminal residue" evidence="2">
    <location>
        <position position="221"/>
    </location>
</feature>
<dbReference type="SUPFAM" id="SSF47923">
    <property type="entry name" value="Ypt/Rab-GAP domain of gyp1p"/>
    <property type="match status" value="1"/>
</dbReference>
<dbReference type="GO" id="GO:0031267">
    <property type="term" value="F:small GTPase binding"/>
    <property type="evidence" value="ECO:0007669"/>
    <property type="project" value="TreeGrafter"/>
</dbReference>
<feature type="non-terminal residue" evidence="2">
    <location>
        <position position="1"/>
    </location>
</feature>
<reference evidence="2 3" key="1">
    <citation type="submission" date="2015-05" db="EMBL/GenBank/DDBJ databases">
        <authorList>
            <person name="Wang D.B."/>
            <person name="Wang M."/>
        </authorList>
    </citation>
    <scope>NUCLEOTIDE SEQUENCE [LARGE SCALE GENOMIC DNA]</scope>
    <source>
        <strain evidence="2">VL1</strain>
    </source>
</reference>
<accession>A0A0G4MAX6</accession>
<dbReference type="PANTHER" id="PTHR47219">
    <property type="entry name" value="RAB GTPASE-ACTIVATING PROTEIN 1-LIKE"/>
    <property type="match status" value="1"/>
</dbReference>
<dbReference type="PANTHER" id="PTHR47219:SF20">
    <property type="entry name" value="TBC1 DOMAIN FAMILY MEMBER 2B"/>
    <property type="match status" value="1"/>
</dbReference>
<dbReference type="Pfam" id="PF00566">
    <property type="entry name" value="RabGAP-TBC"/>
    <property type="match status" value="1"/>
</dbReference>
<dbReference type="AlphaFoldDB" id="A0A0G4MAX6"/>
<dbReference type="InterPro" id="IPR035969">
    <property type="entry name" value="Rab-GAP_TBC_sf"/>
</dbReference>
<dbReference type="STRING" id="100787.A0A0G4MAX6"/>
<evidence type="ECO:0000313" key="3">
    <source>
        <dbReference type="Proteomes" id="UP000044602"/>
    </source>
</evidence>
<evidence type="ECO:0000313" key="2">
    <source>
        <dbReference type="EMBL" id="CRK31271.1"/>
    </source>
</evidence>
<gene>
    <name evidence="2" type="ORF">BN1708_018676</name>
</gene>
<dbReference type="InterPro" id="IPR050302">
    <property type="entry name" value="Rab_GAP_TBC_domain"/>
</dbReference>
<keyword evidence="3" id="KW-1185">Reference proteome</keyword>
<dbReference type="GO" id="GO:0005096">
    <property type="term" value="F:GTPase activator activity"/>
    <property type="evidence" value="ECO:0007669"/>
    <property type="project" value="TreeGrafter"/>
</dbReference>
<dbReference type="EMBL" id="CVQH01021666">
    <property type="protein sequence ID" value="CRK31271.1"/>
    <property type="molecule type" value="Genomic_DNA"/>
</dbReference>
<evidence type="ECO:0000259" key="1">
    <source>
        <dbReference type="PROSITE" id="PS50086"/>
    </source>
</evidence>
<organism evidence="2 3">
    <name type="scientific">Verticillium longisporum</name>
    <name type="common">Verticillium dahliae var. longisporum</name>
    <dbReference type="NCBI Taxonomy" id="100787"/>
    <lineage>
        <taxon>Eukaryota</taxon>
        <taxon>Fungi</taxon>
        <taxon>Dikarya</taxon>
        <taxon>Ascomycota</taxon>
        <taxon>Pezizomycotina</taxon>
        <taxon>Sordariomycetes</taxon>
        <taxon>Hypocreomycetidae</taxon>
        <taxon>Glomerellales</taxon>
        <taxon>Plectosphaerellaceae</taxon>
        <taxon>Verticillium</taxon>
    </lineage>
</organism>